<keyword evidence="2 4" id="KW-1133">Transmembrane helix</keyword>
<sequence length="405" mass="44009">MEVSNEAKGSTPNVNRPMKLLTSVVIWYGSFAMGLSASFLGTTLLQFSENYPLAPSLVVYFGIAVIVGFSSGGFDTAHIVWLIDLWSGEAAPYIQVQHFSFALGTFVSPLIIRPFLAKREVDQTLTDFTNSTTNDNMDPGTSEIWIPFLIVGSSCILGGVAILGVTCLRNFGPCRIGNQTNPPNHIEKKSPNTSYKIQLIMLACLIVGTYVGMEITTVQFLPTFTHFIPLKLAPSDGAKILTGLSAAFMSGRAVGIFLVLKIRPEIIIVGNFVVILVGNIALHFVGGTSLEILWSGAVLLGVGFSAVFPCFYGFLEKHLHVTDVIGAVIISSSGLISAIYPVIIGTWIEQNPYVLMYTNYGSLLICWISFGAMYWIIRGARVEGYVGGKEEHGAMIELKMKEIEL</sequence>
<feature type="transmembrane region" description="Helical" evidence="4">
    <location>
        <begin position="240"/>
        <end position="260"/>
    </location>
</feature>
<feature type="transmembrane region" description="Helical" evidence="4">
    <location>
        <begin position="57"/>
        <end position="83"/>
    </location>
</feature>
<reference evidence="5 6" key="1">
    <citation type="submission" date="2015-12" db="EMBL/GenBank/DDBJ databases">
        <title>The genome of Folsomia candida.</title>
        <authorList>
            <person name="Faddeeva A."/>
            <person name="Derks M.F."/>
            <person name="Anvar Y."/>
            <person name="Smit S."/>
            <person name="Van Straalen N."/>
            <person name="Roelofs D."/>
        </authorList>
    </citation>
    <scope>NUCLEOTIDE SEQUENCE [LARGE SCALE GENOMIC DNA]</scope>
    <source>
        <strain evidence="5 6">VU population</strain>
        <tissue evidence="5">Whole body</tissue>
    </source>
</reference>
<dbReference type="Proteomes" id="UP000198287">
    <property type="component" value="Unassembled WGS sequence"/>
</dbReference>
<organism evidence="5 6">
    <name type="scientific">Folsomia candida</name>
    <name type="common">Springtail</name>
    <dbReference type="NCBI Taxonomy" id="158441"/>
    <lineage>
        <taxon>Eukaryota</taxon>
        <taxon>Metazoa</taxon>
        <taxon>Ecdysozoa</taxon>
        <taxon>Arthropoda</taxon>
        <taxon>Hexapoda</taxon>
        <taxon>Collembola</taxon>
        <taxon>Entomobryomorpha</taxon>
        <taxon>Isotomoidea</taxon>
        <taxon>Isotomidae</taxon>
        <taxon>Proisotominae</taxon>
        <taxon>Folsomia</taxon>
    </lineage>
</organism>
<dbReference type="EMBL" id="LNIX01000001">
    <property type="protein sequence ID" value="OXA61462.1"/>
    <property type="molecule type" value="Genomic_DNA"/>
</dbReference>
<dbReference type="STRING" id="158441.A0A226EV50"/>
<dbReference type="OrthoDB" id="6365769at2759"/>
<feature type="transmembrane region" description="Helical" evidence="4">
    <location>
        <begin position="324"/>
        <end position="348"/>
    </location>
</feature>
<keyword evidence="6" id="KW-1185">Reference proteome</keyword>
<dbReference type="SUPFAM" id="SSF103473">
    <property type="entry name" value="MFS general substrate transporter"/>
    <property type="match status" value="1"/>
</dbReference>
<comment type="caution">
    <text evidence="5">The sequence shown here is derived from an EMBL/GenBank/DDBJ whole genome shotgun (WGS) entry which is preliminary data.</text>
</comment>
<evidence type="ECO:0000256" key="3">
    <source>
        <dbReference type="ARBA" id="ARBA00023136"/>
    </source>
</evidence>
<dbReference type="AlphaFoldDB" id="A0A226EV50"/>
<dbReference type="PANTHER" id="PTHR23121">
    <property type="entry name" value="SODIUM-DEPENDENT GLUCOSE TRANSPORTER 1"/>
    <property type="match status" value="1"/>
</dbReference>
<evidence type="ECO:0000256" key="4">
    <source>
        <dbReference type="SAM" id="Phobius"/>
    </source>
</evidence>
<feature type="transmembrane region" description="Helical" evidence="4">
    <location>
        <begin position="292"/>
        <end position="312"/>
    </location>
</feature>
<dbReference type="InterPro" id="IPR036259">
    <property type="entry name" value="MFS_trans_sf"/>
</dbReference>
<feature type="transmembrane region" description="Helical" evidence="4">
    <location>
        <begin position="199"/>
        <end position="220"/>
    </location>
</feature>
<dbReference type="PANTHER" id="PTHR23121:SF9">
    <property type="entry name" value="SODIUM-DEPENDENT GLUCOSE TRANSPORTER 1"/>
    <property type="match status" value="1"/>
</dbReference>
<gene>
    <name evidence="5" type="ORF">Fcan01_00564</name>
</gene>
<feature type="transmembrane region" description="Helical" evidence="4">
    <location>
        <begin position="360"/>
        <end position="377"/>
    </location>
</feature>
<proteinExistence type="predicted"/>
<feature type="transmembrane region" description="Helical" evidence="4">
    <location>
        <begin position="20"/>
        <end position="45"/>
    </location>
</feature>
<keyword evidence="1 4" id="KW-0812">Transmembrane</keyword>
<dbReference type="Gene3D" id="1.20.1250.20">
    <property type="entry name" value="MFS general substrate transporter like domains"/>
    <property type="match status" value="1"/>
</dbReference>
<accession>A0A226EV50</accession>
<keyword evidence="5" id="KW-0762">Sugar transport</keyword>
<dbReference type="OMA" id="MERYITF"/>
<evidence type="ECO:0000256" key="1">
    <source>
        <dbReference type="ARBA" id="ARBA00022692"/>
    </source>
</evidence>
<evidence type="ECO:0000256" key="2">
    <source>
        <dbReference type="ARBA" id="ARBA00022989"/>
    </source>
</evidence>
<evidence type="ECO:0000313" key="6">
    <source>
        <dbReference type="Proteomes" id="UP000198287"/>
    </source>
</evidence>
<feature type="transmembrane region" description="Helical" evidence="4">
    <location>
        <begin position="267"/>
        <end position="286"/>
    </location>
</feature>
<name>A0A226EV50_FOLCA</name>
<keyword evidence="5" id="KW-0813">Transport</keyword>
<protein>
    <submittedName>
        <fullName evidence="5">Sodium-dependent glucose transporter 1</fullName>
    </submittedName>
</protein>
<evidence type="ECO:0000313" key="5">
    <source>
        <dbReference type="EMBL" id="OXA61462.1"/>
    </source>
</evidence>
<keyword evidence="3 4" id="KW-0472">Membrane</keyword>
<feature type="transmembrane region" description="Helical" evidence="4">
    <location>
        <begin position="144"/>
        <end position="168"/>
    </location>
</feature>